<evidence type="ECO:0000259" key="2">
    <source>
        <dbReference type="PROSITE" id="PS50004"/>
    </source>
</evidence>
<dbReference type="OrthoDB" id="73919at2759"/>
<dbReference type="GO" id="GO:0010628">
    <property type="term" value="P:positive regulation of gene expression"/>
    <property type="evidence" value="ECO:0007669"/>
    <property type="project" value="TreeGrafter"/>
</dbReference>
<sequence>MSSNAVTNGDTTTAGHGNEHVGTAAKSQQRPVSDSHLPPPNHKGPAGGYDVTPLPAAPPGWTLKFTFHRAENLPIGDLSSMSSDPYIKAILETDLPTRHPKQDPIFTFRTPTIKRDINPEWNCEWIVANVPSSGFQLKCRIYDEDIADSDDRLGSAYVDVREVSDTWPGIKEQGFKIKKRMGSHRAYLLRSIASTFSKNFDNEGLLFMSIECLGRTPGQEGAHMYTVGPNYWTKHFSPLIGRLAGTKDKIKSKDGKAPVERYNFQAVQIQLSGPVPTPLYHRYVEFRPFVAGMFTAKSLRGRLLNHALHHQHERIYTYDHNTVYGLFPQPSLDLTKLFLEFVQYGQDGRIFTYVITLDGQWRFTETGKEFGIDLLSKHTMHSNVSIYIAYSGEFFVRQVSDDQSPTAHHHHHHHHHAEQDGEESDSKRQPPTDPAHYELIIDNDSGTYRPNGKLLPLLKEFLTPNLPGLKISTLDSQRDATHMAKLKGKQREMKNKSGHKMMYMQKSSSSLSLSSISSSDEEELNERENGVETNGRPSKGKGFMGGLKNPKWRYKRWLETDHYEDAAGKNINERPSTAHN</sequence>
<feature type="compositionally biased region" description="Polar residues" evidence="1">
    <location>
        <begin position="1"/>
        <end position="15"/>
    </location>
</feature>
<dbReference type="Pfam" id="PF00168">
    <property type="entry name" value="C2"/>
    <property type="match status" value="1"/>
</dbReference>
<dbReference type="OMA" id="SRYNFQA"/>
<dbReference type="EMBL" id="DS995707">
    <property type="protein sequence ID" value="EEQ34542.1"/>
    <property type="molecule type" value="Genomic_DNA"/>
</dbReference>
<feature type="region of interest" description="Disordered" evidence="1">
    <location>
        <begin position="1"/>
        <end position="53"/>
    </location>
</feature>
<accession>C5FYE4</accession>
<feature type="region of interest" description="Disordered" evidence="1">
    <location>
        <begin position="506"/>
        <end position="548"/>
    </location>
</feature>
<dbReference type="Gene3D" id="2.60.40.150">
    <property type="entry name" value="C2 domain"/>
    <property type="match status" value="1"/>
</dbReference>
<evidence type="ECO:0000313" key="4">
    <source>
        <dbReference type="Proteomes" id="UP000002035"/>
    </source>
</evidence>
<dbReference type="STRING" id="554155.C5FYE4"/>
<dbReference type="SMART" id="SM00239">
    <property type="entry name" value="C2"/>
    <property type="match status" value="1"/>
</dbReference>
<dbReference type="HOGENOM" id="CLU_022666_2_0_1"/>
<feature type="domain" description="C2" evidence="2">
    <location>
        <begin position="43"/>
        <end position="174"/>
    </location>
</feature>
<reference evidence="4" key="1">
    <citation type="journal article" date="2012" name="MBio">
        <title>Comparative genome analysis of Trichophyton rubrum and related dermatophytes reveals candidate genes involved in infection.</title>
        <authorList>
            <person name="Martinez D.A."/>
            <person name="Oliver B.G."/>
            <person name="Graeser Y."/>
            <person name="Goldberg J.M."/>
            <person name="Li W."/>
            <person name="Martinez-Rossi N.M."/>
            <person name="Monod M."/>
            <person name="Shelest E."/>
            <person name="Barton R.C."/>
            <person name="Birch E."/>
            <person name="Brakhage A.A."/>
            <person name="Chen Z."/>
            <person name="Gurr S.J."/>
            <person name="Heiman D."/>
            <person name="Heitman J."/>
            <person name="Kosti I."/>
            <person name="Rossi A."/>
            <person name="Saif S."/>
            <person name="Samalova M."/>
            <person name="Saunders C.W."/>
            <person name="Shea T."/>
            <person name="Summerbell R.C."/>
            <person name="Xu J."/>
            <person name="Young S."/>
            <person name="Zeng Q."/>
            <person name="Birren B.W."/>
            <person name="Cuomo C.A."/>
            <person name="White T.C."/>
        </authorList>
    </citation>
    <scope>NUCLEOTIDE SEQUENCE [LARGE SCALE GENOMIC DNA]</scope>
    <source>
        <strain evidence="4">ATCC MYA-4605 / CBS 113480</strain>
    </source>
</reference>
<dbReference type="eggNOG" id="ENOG502S2KW">
    <property type="taxonomic scope" value="Eukaryota"/>
</dbReference>
<dbReference type="SUPFAM" id="SSF49562">
    <property type="entry name" value="C2 domain (Calcium/lipid-binding domain, CaLB)"/>
    <property type="match status" value="1"/>
</dbReference>
<dbReference type="VEuPathDB" id="FungiDB:MCYG_07361"/>
<protein>
    <submittedName>
        <fullName evidence="3">C2 domain-containing protein</fullName>
    </submittedName>
</protein>
<evidence type="ECO:0000256" key="1">
    <source>
        <dbReference type="SAM" id="MobiDB-lite"/>
    </source>
</evidence>
<proteinExistence type="predicted"/>
<feature type="region of interest" description="Disordered" evidence="1">
    <location>
        <begin position="401"/>
        <end position="444"/>
    </location>
</feature>
<gene>
    <name evidence="3" type="ORF">MCYG_07361</name>
</gene>
<dbReference type="Proteomes" id="UP000002035">
    <property type="component" value="Unassembled WGS sequence"/>
</dbReference>
<organism evidence="3 4">
    <name type="scientific">Arthroderma otae (strain ATCC MYA-4605 / CBS 113480)</name>
    <name type="common">Microsporum canis</name>
    <dbReference type="NCBI Taxonomy" id="554155"/>
    <lineage>
        <taxon>Eukaryota</taxon>
        <taxon>Fungi</taxon>
        <taxon>Dikarya</taxon>
        <taxon>Ascomycota</taxon>
        <taxon>Pezizomycotina</taxon>
        <taxon>Eurotiomycetes</taxon>
        <taxon>Eurotiomycetidae</taxon>
        <taxon>Onygenales</taxon>
        <taxon>Arthrodermataceae</taxon>
        <taxon>Microsporum</taxon>
    </lineage>
</organism>
<feature type="compositionally biased region" description="Basic residues" evidence="1">
    <location>
        <begin position="407"/>
        <end position="416"/>
    </location>
</feature>
<dbReference type="InterPro" id="IPR035892">
    <property type="entry name" value="C2_domain_sf"/>
</dbReference>
<dbReference type="GeneID" id="9228010"/>
<dbReference type="InterPro" id="IPR000008">
    <property type="entry name" value="C2_dom"/>
</dbReference>
<evidence type="ECO:0000313" key="3">
    <source>
        <dbReference type="EMBL" id="EEQ34542.1"/>
    </source>
</evidence>
<keyword evidence="4" id="KW-1185">Reference proteome</keyword>
<name>C5FYE4_ARTOC</name>
<dbReference type="PANTHER" id="PTHR47800">
    <property type="entry name" value="C2 DOMAIN-CONTAINING PROTEIN"/>
    <property type="match status" value="1"/>
</dbReference>
<dbReference type="PROSITE" id="PS50004">
    <property type="entry name" value="C2"/>
    <property type="match status" value="1"/>
</dbReference>
<dbReference type="AlphaFoldDB" id="C5FYE4"/>
<dbReference type="PANTHER" id="PTHR47800:SF5">
    <property type="entry name" value="FER-1-LIKE PROTEIN 6"/>
    <property type="match status" value="1"/>
</dbReference>
<dbReference type="RefSeq" id="XP_002843578.1">
    <property type="nucleotide sequence ID" value="XM_002843532.1"/>
</dbReference>
<feature type="compositionally biased region" description="Low complexity" evidence="1">
    <location>
        <begin position="507"/>
        <end position="518"/>
    </location>
</feature>